<comment type="subcellular location">
    <subcellularLocation>
        <location evidence="1 9">Cell inner membrane</location>
        <topology evidence="1 9">Multi-pass membrane protein</topology>
    </subcellularLocation>
</comment>
<gene>
    <name evidence="11" type="ORF">LPC04_19650</name>
</gene>
<proteinExistence type="inferred from homology"/>
<sequence length="161" mass="17765">MTWLAHLNARLTAVVLVIARLCLAGLGMVVLYGVVMRYVFNDAPPYVEQLALLLVISVSMFGAAAVAHDAGHIGLDSVVNRFPPVVRHWIARLVALSTLTFSLVILYGAWEMAKSTHDNQIPTLGISEAWRYLPLIVAGALIALFSIDRMLRRMPEPEDEE</sequence>
<comment type="function">
    <text evidence="9">Part of the tripartite ATP-independent periplasmic (TRAP) transport system.</text>
</comment>
<dbReference type="GO" id="GO:0005886">
    <property type="term" value="C:plasma membrane"/>
    <property type="evidence" value="ECO:0007669"/>
    <property type="project" value="UniProtKB-SubCell"/>
</dbReference>
<keyword evidence="4 9" id="KW-0997">Cell inner membrane</keyword>
<dbReference type="PANTHER" id="PTHR35011">
    <property type="entry name" value="2,3-DIKETO-L-GULONATE TRAP TRANSPORTER SMALL PERMEASE PROTEIN YIAM"/>
    <property type="match status" value="1"/>
</dbReference>
<dbReference type="AlphaFoldDB" id="A0A9X1YMY8"/>
<feature type="domain" description="Tripartite ATP-independent periplasmic transporters DctQ component" evidence="10">
    <location>
        <begin position="28"/>
        <end position="154"/>
    </location>
</feature>
<keyword evidence="2 9" id="KW-0813">Transport</keyword>
<dbReference type="Proteomes" id="UP001139353">
    <property type="component" value="Unassembled WGS sequence"/>
</dbReference>
<keyword evidence="3" id="KW-1003">Cell membrane</keyword>
<accession>A0A9X1YMY8</accession>
<evidence type="ECO:0000256" key="1">
    <source>
        <dbReference type="ARBA" id="ARBA00004429"/>
    </source>
</evidence>
<evidence type="ECO:0000256" key="4">
    <source>
        <dbReference type="ARBA" id="ARBA00022519"/>
    </source>
</evidence>
<dbReference type="Pfam" id="PF04290">
    <property type="entry name" value="DctQ"/>
    <property type="match status" value="1"/>
</dbReference>
<evidence type="ECO:0000259" key="10">
    <source>
        <dbReference type="Pfam" id="PF04290"/>
    </source>
</evidence>
<feature type="transmembrane region" description="Helical" evidence="9">
    <location>
        <begin position="130"/>
        <end position="147"/>
    </location>
</feature>
<reference evidence="11" key="1">
    <citation type="submission" date="2021-11" db="EMBL/GenBank/DDBJ databases">
        <title>BS-T2-15 a new species belonging to the Comamonadaceae family isolated from the soil of a French oak forest.</title>
        <authorList>
            <person name="Mieszkin S."/>
            <person name="Alain K."/>
        </authorList>
    </citation>
    <scope>NUCLEOTIDE SEQUENCE</scope>
    <source>
        <strain evidence="11">BS-T2-15</strain>
    </source>
</reference>
<comment type="similarity">
    <text evidence="8 9">Belongs to the TRAP transporter small permease family.</text>
</comment>
<dbReference type="GO" id="GO:0022857">
    <property type="term" value="F:transmembrane transporter activity"/>
    <property type="evidence" value="ECO:0007669"/>
    <property type="project" value="UniProtKB-UniRule"/>
</dbReference>
<evidence type="ECO:0000256" key="7">
    <source>
        <dbReference type="ARBA" id="ARBA00023136"/>
    </source>
</evidence>
<name>A0A9X1YMY8_9BURK</name>
<evidence type="ECO:0000256" key="8">
    <source>
        <dbReference type="ARBA" id="ARBA00038436"/>
    </source>
</evidence>
<dbReference type="GO" id="GO:0015740">
    <property type="term" value="P:C4-dicarboxylate transport"/>
    <property type="evidence" value="ECO:0007669"/>
    <property type="project" value="TreeGrafter"/>
</dbReference>
<feature type="transmembrane region" description="Helical" evidence="9">
    <location>
        <begin position="89"/>
        <end position="110"/>
    </location>
</feature>
<evidence type="ECO:0000256" key="2">
    <source>
        <dbReference type="ARBA" id="ARBA00022448"/>
    </source>
</evidence>
<dbReference type="InterPro" id="IPR007387">
    <property type="entry name" value="TRAP_DctQ"/>
</dbReference>
<dbReference type="InterPro" id="IPR055348">
    <property type="entry name" value="DctQ"/>
</dbReference>
<evidence type="ECO:0000313" key="12">
    <source>
        <dbReference type="Proteomes" id="UP001139353"/>
    </source>
</evidence>
<dbReference type="RefSeq" id="WP_275683968.1">
    <property type="nucleotide sequence ID" value="NZ_JAJLJH010000006.1"/>
</dbReference>
<evidence type="ECO:0000256" key="9">
    <source>
        <dbReference type="RuleBase" id="RU369079"/>
    </source>
</evidence>
<feature type="transmembrane region" description="Helical" evidence="9">
    <location>
        <begin position="46"/>
        <end position="68"/>
    </location>
</feature>
<keyword evidence="6 9" id="KW-1133">Transmembrane helix</keyword>
<evidence type="ECO:0000256" key="3">
    <source>
        <dbReference type="ARBA" id="ARBA00022475"/>
    </source>
</evidence>
<feature type="transmembrane region" description="Helical" evidence="9">
    <location>
        <begin position="12"/>
        <end position="34"/>
    </location>
</feature>
<comment type="subunit">
    <text evidence="9">The complex comprises the extracytoplasmic solute receptor protein and the two transmembrane proteins.</text>
</comment>
<organism evidence="11 12">
    <name type="scientific">Scleromatobacter humisilvae</name>
    <dbReference type="NCBI Taxonomy" id="2897159"/>
    <lineage>
        <taxon>Bacteria</taxon>
        <taxon>Pseudomonadati</taxon>
        <taxon>Pseudomonadota</taxon>
        <taxon>Betaproteobacteria</taxon>
        <taxon>Burkholderiales</taxon>
        <taxon>Sphaerotilaceae</taxon>
        <taxon>Scleromatobacter</taxon>
    </lineage>
</organism>
<keyword evidence="5 9" id="KW-0812">Transmembrane</keyword>
<keyword evidence="12" id="KW-1185">Reference proteome</keyword>
<evidence type="ECO:0000256" key="6">
    <source>
        <dbReference type="ARBA" id="ARBA00022989"/>
    </source>
</evidence>
<evidence type="ECO:0000313" key="11">
    <source>
        <dbReference type="EMBL" id="MCK9687925.1"/>
    </source>
</evidence>
<protein>
    <recommendedName>
        <fullName evidence="9">TRAP transporter small permease protein</fullName>
    </recommendedName>
</protein>
<comment type="caution">
    <text evidence="11">The sequence shown here is derived from an EMBL/GenBank/DDBJ whole genome shotgun (WGS) entry which is preliminary data.</text>
</comment>
<dbReference type="PANTHER" id="PTHR35011:SF11">
    <property type="entry name" value="TRAP TRANSPORTER SMALL PERMEASE PROTEIN"/>
    <property type="match status" value="1"/>
</dbReference>
<dbReference type="EMBL" id="JAJLJH010000006">
    <property type="protein sequence ID" value="MCK9687925.1"/>
    <property type="molecule type" value="Genomic_DNA"/>
</dbReference>
<keyword evidence="7 9" id="KW-0472">Membrane</keyword>
<evidence type="ECO:0000256" key="5">
    <source>
        <dbReference type="ARBA" id="ARBA00022692"/>
    </source>
</evidence>